<evidence type="ECO:0000256" key="1">
    <source>
        <dbReference type="SAM" id="Phobius"/>
    </source>
</evidence>
<reference evidence="2 3" key="1">
    <citation type="submission" date="2019-10" db="EMBL/GenBank/DDBJ databases">
        <title>Evaluation of single-gene subtyping targets for Pseudomonas.</title>
        <authorList>
            <person name="Reichler S.J."/>
            <person name="Orsi R.H."/>
            <person name="Wiedmann M."/>
            <person name="Martin N.H."/>
            <person name="Murphy S.I."/>
        </authorList>
    </citation>
    <scope>NUCLEOTIDE SEQUENCE [LARGE SCALE GENOMIC DNA]</scope>
    <source>
        <strain evidence="2 3">FSL R10-2932</strain>
    </source>
</reference>
<protein>
    <submittedName>
        <fullName evidence="2">Uncharacterized protein</fullName>
    </submittedName>
</protein>
<accession>A0A7X1X026</accession>
<evidence type="ECO:0000313" key="2">
    <source>
        <dbReference type="EMBL" id="MQT77668.1"/>
    </source>
</evidence>
<keyword evidence="1" id="KW-0812">Transmembrane</keyword>
<dbReference type="RefSeq" id="WP_153439105.1">
    <property type="nucleotide sequence ID" value="NZ_WIWF01000176.1"/>
</dbReference>
<keyword evidence="1" id="KW-0472">Membrane</keyword>
<organism evidence="2 3">
    <name type="scientific">Pseudomonas helleri</name>
    <dbReference type="NCBI Taxonomy" id="1608996"/>
    <lineage>
        <taxon>Bacteria</taxon>
        <taxon>Pseudomonadati</taxon>
        <taxon>Pseudomonadota</taxon>
        <taxon>Gammaproteobacteria</taxon>
        <taxon>Pseudomonadales</taxon>
        <taxon>Pseudomonadaceae</taxon>
        <taxon>Pseudomonas</taxon>
    </lineage>
</organism>
<dbReference type="Proteomes" id="UP000447574">
    <property type="component" value="Unassembled WGS sequence"/>
</dbReference>
<keyword evidence="1" id="KW-1133">Transmembrane helix</keyword>
<gene>
    <name evidence="2" type="ORF">GHO37_25780</name>
</gene>
<dbReference type="AlphaFoldDB" id="A0A7X1X026"/>
<dbReference type="EMBL" id="WIWF01000176">
    <property type="protein sequence ID" value="MQT77668.1"/>
    <property type="molecule type" value="Genomic_DNA"/>
</dbReference>
<proteinExistence type="predicted"/>
<sequence>MLIKAGQSIRLEAGALIELVVDGSTFTIDADTIAQVASQLNIQGPVTQTGGDFLSNGISAQNHVHIEQGDASPSKSRKTPAGARVWRRHTTPNLTRLYSWLTYCLTLITPVMLPARSSA</sequence>
<evidence type="ECO:0000313" key="3">
    <source>
        <dbReference type="Proteomes" id="UP000447574"/>
    </source>
</evidence>
<name>A0A7X1X026_9PSED</name>
<comment type="caution">
    <text evidence="2">The sequence shown here is derived from an EMBL/GenBank/DDBJ whole genome shotgun (WGS) entry which is preliminary data.</text>
</comment>
<feature type="transmembrane region" description="Helical" evidence="1">
    <location>
        <begin position="97"/>
        <end position="115"/>
    </location>
</feature>